<proteinExistence type="predicted"/>
<protein>
    <submittedName>
        <fullName evidence="1">Uncharacterized protein</fullName>
    </submittedName>
</protein>
<dbReference type="EMBL" id="CAKOFQ010007725">
    <property type="protein sequence ID" value="CAH2006980.1"/>
    <property type="molecule type" value="Genomic_DNA"/>
</dbReference>
<organism evidence="1 2">
    <name type="scientific">Acanthoscelides obtectus</name>
    <name type="common">Bean weevil</name>
    <name type="synonym">Bruchus obtectus</name>
    <dbReference type="NCBI Taxonomy" id="200917"/>
    <lineage>
        <taxon>Eukaryota</taxon>
        <taxon>Metazoa</taxon>
        <taxon>Ecdysozoa</taxon>
        <taxon>Arthropoda</taxon>
        <taxon>Hexapoda</taxon>
        <taxon>Insecta</taxon>
        <taxon>Pterygota</taxon>
        <taxon>Neoptera</taxon>
        <taxon>Endopterygota</taxon>
        <taxon>Coleoptera</taxon>
        <taxon>Polyphaga</taxon>
        <taxon>Cucujiformia</taxon>
        <taxon>Chrysomeloidea</taxon>
        <taxon>Chrysomelidae</taxon>
        <taxon>Bruchinae</taxon>
        <taxon>Bruchini</taxon>
        <taxon>Acanthoscelides</taxon>
    </lineage>
</organism>
<evidence type="ECO:0000313" key="2">
    <source>
        <dbReference type="Proteomes" id="UP001152888"/>
    </source>
</evidence>
<sequence>MAAAACVILCRRHRRVKRRLWVPPSLKAREIYSGTALLTDLKRDDLDPSTGDIKCDGTGEVTGVGVVDGMEDASGTQISRGMATDCKWF</sequence>
<dbReference type="AlphaFoldDB" id="A0A9P0LWH0"/>
<gene>
    <name evidence="1" type="ORF">ACAOBT_LOCUS29411</name>
</gene>
<comment type="caution">
    <text evidence="1">The sequence shown here is derived from an EMBL/GenBank/DDBJ whole genome shotgun (WGS) entry which is preliminary data.</text>
</comment>
<evidence type="ECO:0000313" key="1">
    <source>
        <dbReference type="EMBL" id="CAH2006980.1"/>
    </source>
</evidence>
<reference evidence="1" key="1">
    <citation type="submission" date="2022-03" db="EMBL/GenBank/DDBJ databases">
        <authorList>
            <person name="Sayadi A."/>
        </authorList>
    </citation>
    <scope>NUCLEOTIDE SEQUENCE</scope>
</reference>
<dbReference type="Proteomes" id="UP001152888">
    <property type="component" value="Unassembled WGS sequence"/>
</dbReference>
<dbReference type="OrthoDB" id="6796459at2759"/>
<accession>A0A9P0LWH0</accession>
<name>A0A9P0LWH0_ACAOB</name>
<keyword evidence="2" id="KW-1185">Reference proteome</keyword>